<dbReference type="AlphaFoldDB" id="A0A4Y7IW67"/>
<name>A0A4Y7IW67_PAPSO</name>
<organism evidence="1 2">
    <name type="scientific">Papaver somniferum</name>
    <name type="common">Opium poppy</name>
    <dbReference type="NCBI Taxonomy" id="3469"/>
    <lineage>
        <taxon>Eukaryota</taxon>
        <taxon>Viridiplantae</taxon>
        <taxon>Streptophyta</taxon>
        <taxon>Embryophyta</taxon>
        <taxon>Tracheophyta</taxon>
        <taxon>Spermatophyta</taxon>
        <taxon>Magnoliopsida</taxon>
        <taxon>Ranunculales</taxon>
        <taxon>Papaveraceae</taxon>
        <taxon>Papaveroideae</taxon>
        <taxon>Papaver</taxon>
    </lineage>
</organism>
<reference evidence="1 2" key="1">
    <citation type="journal article" date="2018" name="Science">
        <title>The opium poppy genome and morphinan production.</title>
        <authorList>
            <person name="Guo L."/>
            <person name="Winzer T."/>
            <person name="Yang X."/>
            <person name="Li Y."/>
            <person name="Ning Z."/>
            <person name="He Z."/>
            <person name="Teodor R."/>
            <person name="Lu Y."/>
            <person name="Bowser T.A."/>
            <person name="Graham I.A."/>
            <person name="Ye K."/>
        </authorList>
    </citation>
    <scope>NUCLEOTIDE SEQUENCE [LARGE SCALE GENOMIC DNA]</scope>
    <source>
        <strain evidence="2">cv. HN1</strain>
        <tissue evidence="1">Leaves</tissue>
    </source>
</reference>
<gene>
    <name evidence="1" type="ORF">C5167_020076</name>
</gene>
<proteinExistence type="predicted"/>
<dbReference type="Gramene" id="RZC51655">
    <property type="protein sequence ID" value="RZC51655"/>
    <property type="gene ID" value="C5167_020076"/>
</dbReference>
<evidence type="ECO:0000313" key="1">
    <source>
        <dbReference type="EMBL" id="RZC51655.1"/>
    </source>
</evidence>
<evidence type="ECO:0000313" key="2">
    <source>
        <dbReference type="Proteomes" id="UP000316621"/>
    </source>
</evidence>
<protein>
    <submittedName>
        <fullName evidence="1">Uncharacterized protein</fullName>
    </submittedName>
</protein>
<accession>A0A4Y7IW67</accession>
<keyword evidence="2" id="KW-1185">Reference proteome</keyword>
<sequence length="86" mass="9426">MEEKGNYVTISSGGRHNATIKVHGAVKEIEGQGTTIDVVLVNGMPHEGHQYTVLASFRHNNFKSDFEEKGWMERVAAGVVDDGVKL</sequence>
<dbReference type="Proteomes" id="UP000316621">
    <property type="component" value="Chromosome 2"/>
</dbReference>
<dbReference type="EMBL" id="CM010716">
    <property type="protein sequence ID" value="RZC51655.1"/>
    <property type="molecule type" value="Genomic_DNA"/>
</dbReference>